<reference evidence="2" key="1">
    <citation type="submission" date="2020-12" db="EMBL/GenBank/DDBJ databases">
        <title>Pontibaca salina gen. nov., sp. nov., isolated from marine sediment.</title>
        <authorList>
            <person name="Bo J."/>
            <person name="Wang S."/>
            <person name="Song X."/>
            <person name="Du Z."/>
        </authorList>
    </citation>
    <scope>NUCLEOTIDE SEQUENCE</scope>
    <source>
        <strain evidence="2">S1109L</strain>
    </source>
</reference>
<keyword evidence="3" id="KW-1185">Reference proteome</keyword>
<dbReference type="AlphaFoldDB" id="A0A934M4I0"/>
<dbReference type="Proteomes" id="UP000613255">
    <property type="component" value="Unassembled WGS sequence"/>
</dbReference>
<organism evidence="2 3">
    <name type="scientific">Pontibaca salina</name>
    <dbReference type="NCBI Taxonomy" id="2795731"/>
    <lineage>
        <taxon>Bacteria</taxon>
        <taxon>Pseudomonadati</taxon>
        <taxon>Pseudomonadota</taxon>
        <taxon>Alphaproteobacteria</taxon>
        <taxon>Rhodobacterales</taxon>
        <taxon>Roseobacteraceae</taxon>
        <taxon>Pontibaca</taxon>
    </lineage>
</organism>
<protein>
    <submittedName>
        <fullName evidence="2">Uncharacterized protein</fullName>
    </submittedName>
</protein>
<accession>A0A934M4I0</accession>
<dbReference type="EMBL" id="JAEIJD010000017">
    <property type="protein sequence ID" value="MBI6630929.1"/>
    <property type="molecule type" value="Genomic_DNA"/>
</dbReference>
<name>A0A934M4I0_9RHOB</name>
<feature type="region of interest" description="Disordered" evidence="1">
    <location>
        <begin position="1"/>
        <end position="21"/>
    </location>
</feature>
<dbReference type="RefSeq" id="WP_198686955.1">
    <property type="nucleotide sequence ID" value="NZ_JAEIJD010000017.1"/>
</dbReference>
<evidence type="ECO:0000313" key="3">
    <source>
        <dbReference type="Proteomes" id="UP000613255"/>
    </source>
</evidence>
<evidence type="ECO:0000313" key="2">
    <source>
        <dbReference type="EMBL" id="MBI6630929.1"/>
    </source>
</evidence>
<comment type="caution">
    <text evidence="2">The sequence shown here is derived from an EMBL/GenBank/DDBJ whole genome shotgun (WGS) entry which is preliminary data.</text>
</comment>
<sequence>MADKHNRLSDELRRNLETPLHDGERVESMEQFVREDGEYLDRETLQSVVKSVSFVWLYEKSMRWCRAFTPDHSPTVRIFCRCLADTCLGEIIRVSTLIDE</sequence>
<evidence type="ECO:0000256" key="1">
    <source>
        <dbReference type="SAM" id="MobiDB-lite"/>
    </source>
</evidence>
<proteinExistence type="predicted"/>
<gene>
    <name evidence="2" type="ORF">JAO82_13680</name>
</gene>